<evidence type="ECO:0000313" key="2">
    <source>
        <dbReference type="Proteomes" id="UP001283361"/>
    </source>
</evidence>
<reference evidence="1" key="1">
    <citation type="journal article" date="2023" name="G3 (Bethesda)">
        <title>A reference genome for the long-term kleptoplast-retaining sea slug Elysia crispata morphotype clarki.</title>
        <authorList>
            <person name="Eastman K.E."/>
            <person name="Pendleton A.L."/>
            <person name="Shaikh M.A."/>
            <person name="Suttiyut T."/>
            <person name="Ogas R."/>
            <person name="Tomko P."/>
            <person name="Gavelis G."/>
            <person name="Widhalm J.R."/>
            <person name="Wisecaver J.H."/>
        </authorList>
    </citation>
    <scope>NUCLEOTIDE SEQUENCE</scope>
    <source>
        <strain evidence="1">ECLA1</strain>
    </source>
</reference>
<sequence>MLRSVDGTALKKMLRSVDGTALKKMLRSVDGTALKKMLRSVDGTALKKMLRSVDGAALKKMLRSVDDAALKKMLRSVDGAALKKMLRSVDGAIIYQSRAKGFTDTRVELECCRKSDYKITSCLWTYKVDGVRKDLEYHVPKSMAWTGWERYDDGQISFQTRKYLRKKA</sequence>
<dbReference type="EMBL" id="JAWDGP010005687">
    <property type="protein sequence ID" value="KAK3753961.1"/>
    <property type="molecule type" value="Genomic_DNA"/>
</dbReference>
<proteinExistence type="predicted"/>
<dbReference type="AlphaFoldDB" id="A0AAE1D2F0"/>
<protein>
    <submittedName>
        <fullName evidence="1">Uncharacterized protein</fullName>
    </submittedName>
</protein>
<comment type="caution">
    <text evidence="1">The sequence shown here is derived from an EMBL/GenBank/DDBJ whole genome shotgun (WGS) entry which is preliminary data.</text>
</comment>
<dbReference type="Proteomes" id="UP001283361">
    <property type="component" value="Unassembled WGS sequence"/>
</dbReference>
<gene>
    <name evidence="1" type="ORF">RRG08_006341</name>
</gene>
<organism evidence="1 2">
    <name type="scientific">Elysia crispata</name>
    <name type="common">lettuce slug</name>
    <dbReference type="NCBI Taxonomy" id="231223"/>
    <lineage>
        <taxon>Eukaryota</taxon>
        <taxon>Metazoa</taxon>
        <taxon>Spiralia</taxon>
        <taxon>Lophotrochozoa</taxon>
        <taxon>Mollusca</taxon>
        <taxon>Gastropoda</taxon>
        <taxon>Heterobranchia</taxon>
        <taxon>Euthyneura</taxon>
        <taxon>Panpulmonata</taxon>
        <taxon>Sacoglossa</taxon>
        <taxon>Placobranchoidea</taxon>
        <taxon>Plakobranchidae</taxon>
        <taxon>Elysia</taxon>
    </lineage>
</organism>
<name>A0AAE1D2F0_9GAST</name>
<keyword evidence="2" id="KW-1185">Reference proteome</keyword>
<accession>A0AAE1D2F0</accession>
<evidence type="ECO:0000313" key="1">
    <source>
        <dbReference type="EMBL" id="KAK3753961.1"/>
    </source>
</evidence>